<accession>A0A6S7KF17</accession>
<evidence type="ECO:0000313" key="2">
    <source>
        <dbReference type="EMBL" id="CAB4041394.1"/>
    </source>
</evidence>
<dbReference type="GO" id="GO:0005737">
    <property type="term" value="C:cytoplasm"/>
    <property type="evidence" value="ECO:0007669"/>
    <property type="project" value="TreeGrafter"/>
</dbReference>
<dbReference type="Pfam" id="PF12456">
    <property type="entry name" value="hSac2"/>
    <property type="match status" value="1"/>
</dbReference>
<reference evidence="2" key="1">
    <citation type="submission" date="2020-04" db="EMBL/GenBank/DDBJ databases">
        <authorList>
            <person name="Alioto T."/>
            <person name="Alioto T."/>
            <person name="Gomez Garrido J."/>
        </authorList>
    </citation>
    <scope>NUCLEOTIDE SEQUENCE</scope>
    <source>
        <strain evidence="2">A484AB</strain>
    </source>
</reference>
<proteinExistence type="inferred from homology"/>
<dbReference type="InterPro" id="IPR040242">
    <property type="entry name" value="TPRG1-like"/>
</dbReference>
<dbReference type="Proteomes" id="UP001152795">
    <property type="component" value="Unassembled WGS sequence"/>
</dbReference>
<sequence length="207" mass="23572">MQEGYFEKAVECSKNELYFPDIDGSYIGAWLATEIDHWDNEKERLILLTQKQLIVVRFNFITTKIEDHRKIPLVNCIRMQTGNLSYSSSTFGFYQDSTRRSNETGLRIHWNAVKVPGTFDYWNPWSKDIPHITLTAHTSVKYNAVSPECVDFSALQKSLVAAATSDISRSLVMDEEPIVINMILGITALVHNQSKLGFSRDRGGVSY</sequence>
<dbReference type="InterPro" id="IPR034753">
    <property type="entry name" value="hSac2"/>
</dbReference>
<organism evidence="2 3">
    <name type="scientific">Paramuricea clavata</name>
    <name type="common">Red gorgonian</name>
    <name type="synonym">Violescent sea-whip</name>
    <dbReference type="NCBI Taxonomy" id="317549"/>
    <lineage>
        <taxon>Eukaryota</taxon>
        <taxon>Metazoa</taxon>
        <taxon>Cnidaria</taxon>
        <taxon>Anthozoa</taxon>
        <taxon>Octocorallia</taxon>
        <taxon>Malacalcyonacea</taxon>
        <taxon>Plexauridae</taxon>
        <taxon>Paramuricea</taxon>
    </lineage>
</organism>
<dbReference type="PROSITE" id="PS51791">
    <property type="entry name" value="HSAC2"/>
    <property type="match status" value="1"/>
</dbReference>
<dbReference type="EMBL" id="CACRXK020028241">
    <property type="protein sequence ID" value="CAB4041394.1"/>
    <property type="molecule type" value="Genomic_DNA"/>
</dbReference>
<dbReference type="OrthoDB" id="10012704at2759"/>
<dbReference type="AlphaFoldDB" id="A0A6S7KF17"/>
<keyword evidence="3" id="KW-1185">Reference proteome</keyword>
<gene>
    <name evidence="2" type="ORF">PACLA_8A069544</name>
</gene>
<dbReference type="PANTHER" id="PTHR31108:SF1">
    <property type="entry name" value="HSAC2 DOMAIN-CONTAINING PROTEIN"/>
    <property type="match status" value="1"/>
</dbReference>
<evidence type="ECO:0000256" key="1">
    <source>
        <dbReference type="ARBA" id="ARBA00009163"/>
    </source>
</evidence>
<name>A0A6S7KF17_PARCT</name>
<comment type="similarity">
    <text evidence="1">Belongs to the TPRG1 family.</text>
</comment>
<evidence type="ECO:0000313" key="3">
    <source>
        <dbReference type="Proteomes" id="UP001152795"/>
    </source>
</evidence>
<dbReference type="PANTHER" id="PTHR31108">
    <property type="entry name" value="TUMOR PROTEIN P63-REGULATED GENE 1-LIKE PROTEIN"/>
    <property type="match status" value="1"/>
</dbReference>
<dbReference type="InterPro" id="IPR022158">
    <property type="entry name" value="Inositol_phosphatase"/>
</dbReference>
<comment type="caution">
    <text evidence="2">The sequence shown here is derived from an EMBL/GenBank/DDBJ whole genome shotgun (WGS) entry which is preliminary data.</text>
</comment>
<protein>
    <submittedName>
        <fullName evidence="2">Uncharacterized protein</fullName>
    </submittedName>
</protein>